<feature type="chain" id="PRO_5016695186" description="WD40 repeat protein" evidence="1">
    <location>
        <begin position="26"/>
        <end position="278"/>
    </location>
</feature>
<keyword evidence="3" id="KW-1185">Reference proteome</keyword>
<reference evidence="2 3" key="1">
    <citation type="submission" date="2018-07" db="EMBL/GenBank/DDBJ databases">
        <title>Genomic Encyclopedia of Type Strains, Phase IV (KMG-IV): sequencing the most valuable type-strain genomes for metagenomic binning, comparative biology and taxonomic classification.</title>
        <authorList>
            <person name="Goeker M."/>
        </authorList>
    </citation>
    <scope>NUCLEOTIDE SEQUENCE [LARGE SCALE GENOMIC DNA]</scope>
    <source>
        <strain evidence="2 3">DSM 5603</strain>
    </source>
</reference>
<dbReference type="EMBL" id="QQAW01000006">
    <property type="protein sequence ID" value="RDI37333.1"/>
    <property type="molecule type" value="Genomic_DNA"/>
</dbReference>
<evidence type="ECO:0000313" key="3">
    <source>
        <dbReference type="Proteomes" id="UP000254958"/>
    </source>
</evidence>
<organism evidence="2 3">
    <name type="scientific">Gluconacetobacter liquefaciens</name>
    <name type="common">Acetobacter liquefaciens</name>
    <dbReference type="NCBI Taxonomy" id="89584"/>
    <lineage>
        <taxon>Bacteria</taxon>
        <taxon>Pseudomonadati</taxon>
        <taxon>Pseudomonadota</taxon>
        <taxon>Alphaproteobacteria</taxon>
        <taxon>Acetobacterales</taxon>
        <taxon>Acetobacteraceae</taxon>
        <taxon>Gluconacetobacter</taxon>
    </lineage>
</organism>
<name>A0A370G5L7_GLULI</name>
<dbReference type="SUPFAM" id="SSF69322">
    <property type="entry name" value="Tricorn protease domain 2"/>
    <property type="match status" value="1"/>
</dbReference>
<sequence>MVFRKPCWIVAVALGTVATAARAVAAEPVAPVPETVRVVPASEATQGVANDAAFLYAVQNRRIGQYSRATGQRVGSWEGDPALYIHINSCQVMGGELVCAMSNYPNTPMTSSIEWFDARTLRHVRSHSFGPGLGSLTWIDWHGGSWWACFANYDGEGGEAPRDHRSTILVRMDSQFIRQEAWLFPQDVLERFGHFSSSGGRWGADDRLYVTGHDRTELYVLALPEAGGRLVHLDTLPLPTNGQAFDWDVLHPDHIWTIDRRRTAMVESVIARVGTNGG</sequence>
<protein>
    <recommendedName>
        <fullName evidence="4">WD40 repeat protein</fullName>
    </recommendedName>
</protein>
<feature type="signal peptide" evidence="1">
    <location>
        <begin position="1"/>
        <end position="25"/>
    </location>
</feature>
<evidence type="ECO:0000313" key="2">
    <source>
        <dbReference type="EMBL" id="RDI37333.1"/>
    </source>
</evidence>
<proteinExistence type="predicted"/>
<dbReference type="AlphaFoldDB" id="A0A370G5L7"/>
<evidence type="ECO:0000256" key="1">
    <source>
        <dbReference type="SAM" id="SignalP"/>
    </source>
</evidence>
<dbReference type="RefSeq" id="WP_211311053.1">
    <property type="nucleotide sequence ID" value="NZ_BJMI01000028.1"/>
</dbReference>
<comment type="caution">
    <text evidence="2">The sequence shown here is derived from an EMBL/GenBank/DDBJ whole genome shotgun (WGS) entry which is preliminary data.</text>
</comment>
<dbReference type="Proteomes" id="UP000254958">
    <property type="component" value="Unassembled WGS sequence"/>
</dbReference>
<evidence type="ECO:0008006" key="4">
    <source>
        <dbReference type="Google" id="ProtNLM"/>
    </source>
</evidence>
<keyword evidence="1" id="KW-0732">Signal</keyword>
<accession>A0A370G5L7</accession>
<gene>
    <name evidence="2" type="ORF">C7453_10656</name>
</gene>